<dbReference type="GO" id="GO:0005829">
    <property type="term" value="C:cytosol"/>
    <property type="evidence" value="ECO:0007669"/>
    <property type="project" value="TreeGrafter"/>
</dbReference>
<protein>
    <submittedName>
        <fullName evidence="4">Translation initiation factor 2</fullName>
    </submittedName>
</protein>
<evidence type="ECO:0000259" key="3">
    <source>
        <dbReference type="PROSITE" id="PS50206"/>
    </source>
</evidence>
<feature type="compositionally biased region" description="Basic and acidic residues" evidence="1">
    <location>
        <begin position="408"/>
        <end position="432"/>
    </location>
</feature>
<dbReference type="GO" id="GO:0034236">
    <property type="term" value="F:protein kinase A catalytic subunit binding"/>
    <property type="evidence" value="ECO:0007669"/>
    <property type="project" value="TreeGrafter"/>
</dbReference>
<dbReference type="GO" id="GO:0030552">
    <property type="term" value="F:cAMP binding"/>
    <property type="evidence" value="ECO:0007669"/>
    <property type="project" value="TreeGrafter"/>
</dbReference>
<evidence type="ECO:0000256" key="1">
    <source>
        <dbReference type="SAM" id="MobiDB-lite"/>
    </source>
</evidence>
<dbReference type="GO" id="GO:0003743">
    <property type="term" value="F:translation initiation factor activity"/>
    <property type="evidence" value="ECO:0007669"/>
    <property type="project" value="UniProtKB-KW"/>
</dbReference>
<dbReference type="SUPFAM" id="SSF51206">
    <property type="entry name" value="cAMP-binding domain-like"/>
    <property type="match status" value="2"/>
</dbReference>
<evidence type="ECO:0000259" key="2">
    <source>
        <dbReference type="PROSITE" id="PS50042"/>
    </source>
</evidence>
<dbReference type="Pfam" id="PF00581">
    <property type="entry name" value="Rhodanese"/>
    <property type="match status" value="1"/>
</dbReference>
<evidence type="ECO:0000313" key="4">
    <source>
        <dbReference type="EMBL" id="VAX12953.1"/>
    </source>
</evidence>
<feature type="region of interest" description="Disordered" evidence="1">
    <location>
        <begin position="1118"/>
        <end position="1160"/>
    </location>
</feature>
<dbReference type="PANTHER" id="PTHR11635:SF152">
    <property type="entry name" value="CAMP-DEPENDENT PROTEIN KINASE TYPE I REGULATORY SUBUNIT-RELATED"/>
    <property type="match status" value="1"/>
</dbReference>
<dbReference type="SUPFAM" id="SSF52821">
    <property type="entry name" value="Rhodanese/Cell cycle control phosphatase"/>
    <property type="match status" value="1"/>
</dbReference>
<dbReference type="Gene3D" id="3.40.250.10">
    <property type="entry name" value="Rhodanese-like domain"/>
    <property type="match status" value="1"/>
</dbReference>
<dbReference type="InterPro" id="IPR018490">
    <property type="entry name" value="cNMP-bd_dom_sf"/>
</dbReference>
<dbReference type="Gene3D" id="2.60.120.10">
    <property type="entry name" value="Jelly Rolls"/>
    <property type="match status" value="2"/>
</dbReference>
<dbReference type="SMART" id="SM00100">
    <property type="entry name" value="cNMP"/>
    <property type="match status" value="2"/>
</dbReference>
<dbReference type="EMBL" id="UOFZ01000076">
    <property type="protein sequence ID" value="VAX12953.1"/>
    <property type="molecule type" value="Genomic_DNA"/>
</dbReference>
<feature type="region of interest" description="Disordered" evidence="1">
    <location>
        <begin position="644"/>
        <end position="665"/>
    </location>
</feature>
<dbReference type="InterPro" id="IPR000595">
    <property type="entry name" value="cNMP-bd_dom"/>
</dbReference>
<feature type="domain" description="Cyclic nucleotide-binding" evidence="2">
    <location>
        <begin position="18"/>
        <end position="117"/>
    </location>
</feature>
<accession>A0A3B1BLC3</accession>
<feature type="domain" description="Cyclic nucleotide-binding" evidence="2">
    <location>
        <begin position="147"/>
        <end position="247"/>
    </location>
</feature>
<dbReference type="PROSITE" id="PS50042">
    <property type="entry name" value="CNMP_BINDING_3"/>
    <property type="match status" value="2"/>
</dbReference>
<sequence length="1160" mass="131050">MAASKIILDKKLLKTLEPLRDLSFDKLDELVNKSSIEDVSAGRMLFKQGERDTRTLFLLAGQVELTSISQSQASIIRAKSREAMKPLAEELPRSHTCRTKTDATLLVIDSDLLEILLDDNPSGTYEVDELGNDDSSYWMMRFLQSRAFLNLPTENIQALLMALEEMPVEKGQIIIHQGESNDYYYIVQKGKCAVSRRPAPRANEMQLAILSEGDGFGEEALITNGKRNASITMLEDGVLMRLKKNDFLTCLAEPLIQYTDEKDVLLEISKGSLLIDVRNHDEYEATRVEGSVNIPLSMLRLKLEGMNNNRNYILCCSDGTRSAAAAFLLTQHGLTCHVLRGGLDGANIKLPEANFSVSVAPVVETPRTQVADRNAKAAEEKAEKLKQQAENARNEARDIAQRMQQAETARRTAAEEVERQQKEELSQRDAAIRSAKMRIEKEAQRARKAEEKAARLKLEARAVSQKAEEELQRIQKEAEAVKKRQQALDNSVKRAEQITAEADRAAHEARQQAEKEAAEIRREAEQEARQLREEMEATTKKILAETEAARKKEEAQRQAAMATVRLKEKEAEEIRRQAELEAQKMREQMQSEHSKLLEQAQKEHQEREAERQAAMELAQRKAREAEEIRRQAELDAEKIREHLDERQQELESTLNAARESSARERQRILEEAQQQAQKVIEETSRKADTEAEVIRRRAEEEAAQLQRDLEEARQQLDASKHNIAETERLQRETLLEESRKQSEDIIKQGALNAEVEADAIRQQARQEAEQLRAELARARAQIEETVSQARNAGSQQRETIISDAQQHAQQVILDASRKAKEEAECIRIAAEQEAQRIRAELEQARQQLAQQASNIKKVQAINARIEKEKLQKEQHIKKQQTANISQQKQMRARQMAEQIKARLEVAEQQRQNDEAQTSMEGISLAEVTVKRINDRIILEGAHDIFIFKEPTPTRDENHIPELHSAVNHNDNDLPSFTVDGQDDPVATPFNRQEFEKAVRERDEVLNQAQRNKRKGLFTVAASLILTITAAGAFLFFKPDVQPELQLSQTSVAPQLKAKASINPVENLKQVVELPSKLAIAGEESRLRQQAETTFNHMVDKWNTLMASAATANPSQENIPAMAILPAEEETVPQPQAQDPTDGSTVNASNAETSPTDETPP</sequence>
<dbReference type="PANTHER" id="PTHR11635">
    <property type="entry name" value="CAMP-DEPENDENT PROTEIN KINASE REGULATORY CHAIN"/>
    <property type="match status" value="1"/>
</dbReference>
<dbReference type="PROSITE" id="PS50206">
    <property type="entry name" value="RHODANESE_3"/>
    <property type="match status" value="1"/>
</dbReference>
<feature type="region of interest" description="Disordered" evidence="1">
    <location>
        <begin position="587"/>
        <end position="622"/>
    </location>
</feature>
<dbReference type="CDD" id="cd00038">
    <property type="entry name" value="CAP_ED"/>
    <property type="match status" value="2"/>
</dbReference>
<feature type="compositionally biased region" description="Polar residues" evidence="1">
    <location>
        <begin position="1132"/>
        <end position="1160"/>
    </location>
</feature>
<dbReference type="AlphaFoldDB" id="A0A3B1BLC3"/>
<dbReference type="GO" id="GO:0004862">
    <property type="term" value="F:cAMP-dependent protein kinase inhibitor activity"/>
    <property type="evidence" value="ECO:0007669"/>
    <property type="project" value="TreeGrafter"/>
</dbReference>
<proteinExistence type="predicted"/>
<dbReference type="InterPro" id="IPR050503">
    <property type="entry name" value="cAMP-dep_PK_reg_su-like"/>
</dbReference>
<feature type="region of interest" description="Disordered" evidence="1">
    <location>
        <begin position="401"/>
        <end position="432"/>
    </location>
</feature>
<reference evidence="4" key="1">
    <citation type="submission" date="2018-06" db="EMBL/GenBank/DDBJ databases">
        <authorList>
            <person name="Zhirakovskaya E."/>
        </authorList>
    </citation>
    <scope>NUCLEOTIDE SEQUENCE</scope>
</reference>
<organism evidence="4">
    <name type="scientific">hydrothermal vent metagenome</name>
    <dbReference type="NCBI Taxonomy" id="652676"/>
    <lineage>
        <taxon>unclassified sequences</taxon>
        <taxon>metagenomes</taxon>
        <taxon>ecological metagenomes</taxon>
    </lineage>
</organism>
<dbReference type="CDD" id="cd00158">
    <property type="entry name" value="RHOD"/>
    <property type="match status" value="1"/>
</dbReference>
<dbReference type="InterPro" id="IPR014710">
    <property type="entry name" value="RmlC-like_jellyroll"/>
</dbReference>
<feature type="domain" description="Rhodanese" evidence="3">
    <location>
        <begin position="268"/>
        <end position="354"/>
    </location>
</feature>
<feature type="region of interest" description="Disordered" evidence="1">
    <location>
        <begin position="508"/>
        <end position="534"/>
    </location>
</feature>
<dbReference type="Pfam" id="PF00027">
    <property type="entry name" value="cNMP_binding"/>
    <property type="match status" value="2"/>
</dbReference>
<dbReference type="GO" id="GO:0005952">
    <property type="term" value="C:cAMP-dependent protein kinase complex"/>
    <property type="evidence" value="ECO:0007669"/>
    <property type="project" value="InterPro"/>
</dbReference>
<name>A0A3B1BLC3_9ZZZZ</name>
<dbReference type="InterPro" id="IPR001763">
    <property type="entry name" value="Rhodanese-like_dom"/>
</dbReference>
<keyword evidence="4" id="KW-0396">Initiation factor</keyword>
<dbReference type="SMART" id="SM00450">
    <property type="entry name" value="RHOD"/>
    <property type="match status" value="1"/>
</dbReference>
<dbReference type="InterPro" id="IPR036873">
    <property type="entry name" value="Rhodanese-like_dom_sf"/>
</dbReference>
<gene>
    <name evidence="4" type="ORF">MNBD_GAMMA24-2042</name>
</gene>
<keyword evidence="4" id="KW-0648">Protein biosynthesis</keyword>